<dbReference type="Gene3D" id="2.60.40.10">
    <property type="entry name" value="Immunoglobulins"/>
    <property type="match status" value="1"/>
</dbReference>
<dbReference type="EMBL" id="FMHW01000002">
    <property type="protein sequence ID" value="SCL36102.1"/>
    <property type="molecule type" value="Genomic_DNA"/>
</dbReference>
<comment type="similarity">
    <text evidence="1 6 7">Belongs to the peptidase S8 family.</text>
</comment>
<dbReference type="PROSITE" id="PS51892">
    <property type="entry name" value="SUBTILASE"/>
    <property type="match status" value="1"/>
</dbReference>
<feature type="active site" description="Charge relay system" evidence="5 6">
    <location>
        <position position="261"/>
    </location>
</feature>
<evidence type="ECO:0000313" key="11">
    <source>
        <dbReference type="Proteomes" id="UP000198959"/>
    </source>
</evidence>
<dbReference type="Proteomes" id="UP000198959">
    <property type="component" value="Unassembled WGS sequence"/>
</dbReference>
<dbReference type="GO" id="GO:0005975">
    <property type="term" value="P:carbohydrate metabolic process"/>
    <property type="evidence" value="ECO:0007669"/>
    <property type="project" value="UniProtKB-ARBA"/>
</dbReference>
<protein>
    <submittedName>
        <fullName evidence="10">Serine protease, subtilisin family</fullName>
    </submittedName>
</protein>
<feature type="active site" description="Charge relay system" evidence="5 6">
    <location>
        <position position="431"/>
    </location>
</feature>
<sequence>MRRRRFYRLATIMSAALVVGTASVLPAAAAPDTPGASGASGWQTGGAARPDDGHWVTLVTGDRVYLADKRVSVIPGVGRERIGFSQFTQEDHQYVVPNDALRLVSAGQVDRRLFDVTGLVEAGYDDAHLSELPTIVGHPGTAGRAPLRANGGSRVTRALPSVGGSAVRVDKRRAATFWADITAKGSKFGKLWLDGRRTVSLDQSVPQIGAPQAWSAGYDGAGVTVAVLDTGVDDTHPDLVGRIAEKQDFTGAGDASDTVGHGTHVAATIAGTGAGSDGRYRGVAPGASLLIGKVCETRNCAESAILAGMEWAAPRAKVINMSLGGPDVGDDPMKAAVNTLTAQTGALFVIAAGNNGQDGGVSSPATADAALAVGAVDKQDNLADFSNRGPRSDGAIKPEITAPGVGIVAALSKDSQYPVYAPGYTQLNGTSMATPHVAGAAALLADQHPGWAAGELKAQLMASAKPNPALNAFQQGAGRVDVGRAVQQAVLPSPTSLGLGVQSYPADDDVPVTRTVTYRNDSPVAVTLNLTVSATGPEGSAAPAGMFTVSPGQLTIPAGGTAGATVTADTRVNSATGLFSGAVVASSVDGTVSVRVPVAVTKEHESRKLSVKLIDRNGAPASNYSLSIVGVDFFTFKVPYDASGSLTTSLRPGRFTVQATVLTDEADGTSSTLLTYPVFTVTSGSDAELVLDARKGTSASVTVPDAGAASHSAHLGFYRTVPFGYGLDFRISGNTFDKLYMANVGSPVPADAGTLTSEVRTVWAQQNADGTFDNSPYEYDLVWFRQGDLFTNFRHTVKKNELATVVNRFHSVTPDRQNGYMHNWGIPASGGSAISAPIPFTIPSERTIYHSARDTVWRTMWQQVGPGYGTQLLRDDVTYQAGQRSVVNWQKGPAAPIFNGYRWGPVTFVRQGNVMSFHVPPFGDQAGHTGFSSLDTGQTKFYQDDKLLADVPTYFYDAAGPVTAAESTYRLEYETTRGADGGFDNSTAISGRWTFRSAETPGDRPTALPLASVRFQPELDLHNSARGGGVLPVPLSIERQPGAAASNLTSVNVEVSYDEGATWHRVTLRKTGEGAFLALLDQPKRGHVSLRASAAYADGATVDYTVIKAYRLR</sequence>
<organism evidence="10 11">
    <name type="scientific">Micromonospora pallida</name>
    <dbReference type="NCBI Taxonomy" id="145854"/>
    <lineage>
        <taxon>Bacteria</taxon>
        <taxon>Bacillati</taxon>
        <taxon>Actinomycetota</taxon>
        <taxon>Actinomycetes</taxon>
        <taxon>Micromonosporales</taxon>
        <taxon>Micromonosporaceae</taxon>
        <taxon>Micromonospora</taxon>
    </lineage>
</organism>
<dbReference type="SUPFAM" id="SSF52743">
    <property type="entry name" value="Subtilisin-like"/>
    <property type="match status" value="1"/>
</dbReference>
<dbReference type="InterPro" id="IPR050131">
    <property type="entry name" value="Peptidase_S8_subtilisin-like"/>
</dbReference>
<proteinExistence type="inferred from homology"/>
<dbReference type="InterPro" id="IPR023828">
    <property type="entry name" value="Peptidase_S8_Ser-AS"/>
</dbReference>
<evidence type="ECO:0000256" key="8">
    <source>
        <dbReference type="SAM" id="SignalP"/>
    </source>
</evidence>
<feature type="active site" description="Charge relay system" evidence="5 6">
    <location>
        <position position="229"/>
    </location>
</feature>
<keyword evidence="11" id="KW-1185">Reference proteome</keyword>
<dbReference type="InterPro" id="IPR013783">
    <property type="entry name" value="Ig-like_fold"/>
</dbReference>
<dbReference type="InterPro" id="IPR006311">
    <property type="entry name" value="TAT_signal"/>
</dbReference>
<feature type="domain" description="Peptidase S8/S53" evidence="9">
    <location>
        <begin position="220"/>
        <end position="478"/>
    </location>
</feature>
<dbReference type="InterPro" id="IPR000209">
    <property type="entry name" value="Peptidase_S8/S53_dom"/>
</dbReference>
<evidence type="ECO:0000256" key="6">
    <source>
        <dbReference type="PROSITE-ProRule" id="PRU01240"/>
    </source>
</evidence>
<evidence type="ECO:0000256" key="7">
    <source>
        <dbReference type="RuleBase" id="RU003355"/>
    </source>
</evidence>
<dbReference type="PROSITE" id="PS51318">
    <property type="entry name" value="TAT"/>
    <property type="match status" value="1"/>
</dbReference>
<dbReference type="Pfam" id="PF00082">
    <property type="entry name" value="Peptidase_S8"/>
    <property type="match status" value="1"/>
</dbReference>
<dbReference type="STRING" id="145854.GA0074692_4265"/>
<reference evidence="11" key="1">
    <citation type="submission" date="2016-06" db="EMBL/GenBank/DDBJ databases">
        <authorList>
            <person name="Varghese N."/>
            <person name="Submissions Spin"/>
        </authorList>
    </citation>
    <scope>NUCLEOTIDE SEQUENCE [LARGE SCALE GENOMIC DNA]</scope>
    <source>
        <strain evidence="11">DSM 43817</strain>
    </source>
</reference>
<keyword evidence="8" id="KW-0732">Signal</keyword>
<dbReference type="PROSITE" id="PS00136">
    <property type="entry name" value="SUBTILASE_ASP"/>
    <property type="match status" value="1"/>
</dbReference>
<dbReference type="Gene3D" id="3.40.50.200">
    <property type="entry name" value="Peptidase S8/S53 domain"/>
    <property type="match status" value="1"/>
</dbReference>
<name>A0A1C6T3E9_9ACTN</name>
<dbReference type="InterPro" id="IPR015500">
    <property type="entry name" value="Peptidase_S8_subtilisin-rel"/>
</dbReference>
<dbReference type="PANTHER" id="PTHR43806:SF11">
    <property type="entry name" value="CEREVISIN-RELATED"/>
    <property type="match status" value="1"/>
</dbReference>
<dbReference type="PRINTS" id="PR00723">
    <property type="entry name" value="SUBTILISIN"/>
</dbReference>
<keyword evidence="2 6" id="KW-0645">Protease</keyword>
<evidence type="ECO:0000256" key="1">
    <source>
        <dbReference type="ARBA" id="ARBA00011073"/>
    </source>
</evidence>
<keyword evidence="4 6" id="KW-0720">Serine protease</keyword>
<dbReference type="AlphaFoldDB" id="A0A1C6T3E9"/>
<evidence type="ECO:0000259" key="9">
    <source>
        <dbReference type="Pfam" id="PF00082"/>
    </source>
</evidence>
<feature type="signal peptide" evidence="8">
    <location>
        <begin position="1"/>
        <end position="29"/>
    </location>
</feature>
<dbReference type="InterPro" id="IPR023827">
    <property type="entry name" value="Peptidase_S8_Asp-AS"/>
</dbReference>
<evidence type="ECO:0000256" key="2">
    <source>
        <dbReference type="ARBA" id="ARBA00022670"/>
    </source>
</evidence>
<dbReference type="GO" id="GO:0004252">
    <property type="term" value="F:serine-type endopeptidase activity"/>
    <property type="evidence" value="ECO:0007669"/>
    <property type="project" value="UniProtKB-UniRule"/>
</dbReference>
<evidence type="ECO:0000256" key="3">
    <source>
        <dbReference type="ARBA" id="ARBA00022801"/>
    </source>
</evidence>
<feature type="chain" id="PRO_5008746335" evidence="8">
    <location>
        <begin position="30"/>
        <end position="1113"/>
    </location>
</feature>
<dbReference type="InterPro" id="IPR036852">
    <property type="entry name" value="Peptidase_S8/S53_dom_sf"/>
</dbReference>
<evidence type="ECO:0000313" key="10">
    <source>
        <dbReference type="EMBL" id="SCL36102.1"/>
    </source>
</evidence>
<dbReference type="PROSITE" id="PS00138">
    <property type="entry name" value="SUBTILASE_SER"/>
    <property type="match status" value="1"/>
</dbReference>
<keyword evidence="3 6" id="KW-0378">Hydrolase</keyword>
<dbReference type="GO" id="GO:0006508">
    <property type="term" value="P:proteolysis"/>
    <property type="evidence" value="ECO:0007669"/>
    <property type="project" value="UniProtKB-KW"/>
</dbReference>
<evidence type="ECO:0000256" key="5">
    <source>
        <dbReference type="PIRSR" id="PIRSR615500-1"/>
    </source>
</evidence>
<evidence type="ECO:0000256" key="4">
    <source>
        <dbReference type="ARBA" id="ARBA00022825"/>
    </source>
</evidence>
<gene>
    <name evidence="10" type="ORF">GA0074692_4265</name>
</gene>
<accession>A0A1C6T3E9</accession>
<dbReference type="PANTHER" id="PTHR43806">
    <property type="entry name" value="PEPTIDASE S8"/>
    <property type="match status" value="1"/>
</dbReference>